<proteinExistence type="inferred from homology"/>
<comment type="similarity">
    <text evidence="1">Belongs to the CDI family. ICK/KRP subfamily.</text>
</comment>
<evidence type="ECO:0000256" key="3">
    <source>
        <dbReference type="SAM" id="MobiDB-lite"/>
    </source>
</evidence>
<evidence type="ECO:0000259" key="4">
    <source>
        <dbReference type="Pfam" id="PF02234"/>
    </source>
</evidence>
<evidence type="ECO:0000256" key="1">
    <source>
        <dbReference type="ARBA" id="ARBA00010274"/>
    </source>
</evidence>
<dbReference type="EMBL" id="CP136893">
    <property type="protein sequence ID" value="WOL06157.1"/>
    <property type="molecule type" value="Genomic_DNA"/>
</dbReference>
<feature type="domain" description="Cyclin-dependent kinase inhibitor" evidence="4">
    <location>
        <begin position="176"/>
        <end position="221"/>
    </location>
</feature>
<evidence type="ECO:0000313" key="5">
    <source>
        <dbReference type="EMBL" id="WOL06157.1"/>
    </source>
</evidence>
<dbReference type="InterPro" id="IPR003175">
    <property type="entry name" value="CDI_dom"/>
</dbReference>
<dbReference type="GO" id="GO:0051726">
    <property type="term" value="P:regulation of cell cycle"/>
    <property type="evidence" value="ECO:0007669"/>
    <property type="project" value="InterPro"/>
</dbReference>
<feature type="region of interest" description="Disordered" evidence="3">
    <location>
        <begin position="58"/>
        <end position="116"/>
    </location>
</feature>
<organism evidence="5 6">
    <name type="scientific">Canna indica</name>
    <name type="common">Indian-shot</name>
    <dbReference type="NCBI Taxonomy" id="4628"/>
    <lineage>
        <taxon>Eukaryota</taxon>
        <taxon>Viridiplantae</taxon>
        <taxon>Streptophyta</taxon>
        <taxon>Embryophyta</taxon>
        <taxon>Tracheophyta</taxon>
        <taxon>Spermatophyta</taxon>
        <taxon>Magnoliopsida</taxon>
        <taxon>Liliopsida</taxon>
        <taxon>Zingiberales</taxon>
        <taxon>Cannaceae</taxon>
        <taxon>Canna</taxon>
    </lineage>
</organism>
<reference evidence="5 6" key="1">
    <citation type="submission" date="2023-10" db="EMBL/GenBank/DDBJ databases">
        <title>Chromosome-scale genome assembly provides insights into flower coloration mechanisms of Canna indica.</title>
        <authorList>
            <person name="Li C."/>
        </authorList>
    </citation>
    <scope>NUCLEOTIDE SEQUENCE [LARGE SCALE GENOMIC DNA]</scope>
    <source>
        <tissue evidence="5">Flower</tissue>
    </source>
</reference>
<evidence type="ECO:0000313" key="6">
    <source>
        <dbReference type="Proteomes" id="UP001327560"/>
    </source>
</evidence>
<dbReference type="PIRSF" id="PIRSF017811">
    <property type="entry name" value="CDK_inhib_pln"/>
    <property type="match status" value="1"/>
</dbReference>
<dbReference type="AlphaFoldDB" id="A0AAQ3KD01"/>
<dbReference type="GO" id="GO:0004861">
    <property type="term" value="F:cyclin-dependent protein serine/threonine kinase inhibitor activity"/>
    <property type="evidence" value="ECO:0007669"/>
    <property type="project" value="InterPro"/>
</dbReference>
<dbReference type="Proteomes" id="UP001327560">
    <property type="component" value="Chromosome 4"/>
</dbReference>
<keyword evidence="2 5" id="KW-0649">Protein kinase inhibitor</keyword>
<dbReference type="InterPro" id="IPR044898">
    <property type="entry name" value="CDI_dom_sf"/>
</dbReference>
<dbReference type="Gene3D" id="4.10.365.10">
    <property type="entry name" value="p27"/>
    <property type="match status" value="1"/>
</dbReference>
<dbReference type="GO" id="GO:0005634">
    <property type="term" value="C:nucleus"/>
    <property type="evidence" value="ECO:0007669"/>
    <property type="project" value="InterPro"/>
</dbReference>
<keyword evidence="6" id="KW-1185">Reference proteome</keyword>
<evidence type="ECO:0000256" key="2">
    <source>
        <dbReference type="ARBA" id="ARBA00023013"/>
    </source>
</evidence>
<accession>A0AAQ3KD01</accession>
<gene>
    <name evidence="5" type="ORF">Cni_G14889</name>
</gene>
<sequence>MGKYMRKAKLSGEVAVMEVAAHQPSLGVRTRARALAAAAAAQDSSLAYLELRSRRLEKPLPSVAASKPKGGPPKEVPKSDATPRFTSLKAGRAPTSNSGSAGTLRTRRCSEKGDDASLDVEVSCAENVPEPESRERETTPCSLIRDSETIGTPCSTTRSTYKIVGNRRLQGPMRQNIPSSQEVEDFFVGLEKLQQQIFIEKYNFDPVNDHPLPGRYEWVELDS</sequence>
<dbReference type="InterPro" id="IPR044275">
    <property type="entry name" value="KRP"/>
</dbReference>
<protein>
    <submittedName>
        <fullName evidence="5">Cyclin-dependent kinase inhibitor 5-like</fullName>
    </submittedName>
</protein>
<name>A0AAQ3KD01_9LILI</name>
<dbReference type="Pfam" id="PF02234">
    <property type="entry name" value="CDI"/>
    <property type="match status" value="1"/>
</dbReference>
<feature type="compositionally biased region" description="Polar residues" evidence="3">
    <location>
        <begin position="94"/>
        <end position="103"/>
    </location>
</feature>
<dbReference type="PANTHER" id="PTHR46776">
    <property type="entry name" value="CYCLIN-DEPENDENT KINASE INHIBITOR 4-RELATED"/>
    <property type="match status" value="1"/>
</dbReference>